<organism evidence="1 2">
    <name type="scientific">Cryobacterium arcticum</name>
    <dbReference type="NCBI Taxonomy" id="670052"/>
    <lineage>
        <taxon>Bacteria</taxon>
        <taxon>Bacillati</taxon>
        <taxon>Actinomycetota</taxon>
        <taxon>Actinomycetes</taxon>
        <taxon>Micrococcales</taxon>
        <taxon>Microbacteriaceae</taxon>
        <taxon>Cryobacterium</taxon>
    </lineage>
</organism>
<sequence length="290" mass="31690">MKTDPLFLQEQLAGIYNHQVERINRFVDDLQASVPGSFVPYVAPHYNAEEALMLVVSSNPGPATIVGQAAADAGVTSHKPVGFLSIENNDETAKLMGQIWASVGLTDQQTLPWNAFPWYIHDLHGGVVPPALLERGRASLMTVLSMHPSVKAIIAHGNDAHEQVRRSLEIPAFKSLMTTRDIRVWNARHTSPKAYQMSALAKQKELINQRRFYREAMKHVGLTPLPETVVVVGGLSVPQLVEADDRIANILTAVPGLGNGDAASRYIDTLSDAEARGLLVHALTERIDAD</sequence>
<name>A0A1B1BLM3_9MICO</name>
<dbReference type="STRING" id="670052.PA27867_2581"/>
<keyword evidence="2" id="KW-1185">Reference proteome</keyword>
<gene>
    <name evidence="1" type="ORF">PA27867_2581</name>
</gene>
<dbReference type="KEGG" id="cart:PA27867_2581"/>
<dbReference type="EMBL" id="CP016282">
    <property type="protein sequence ID" value="ANP73525.1"/>
    <property type="molecule type" value="Genomic_DNA"/>
</dbReference>
<proteinExistence type="predicted"/>
<dbReference type="AlphaFoldDB" id="A0A1B1BLM3"/>
<dbReference type="RefSeq" id="WP_066597001.1">
    <property type="nucleotide sequence ID" value="NZ_CP016282.1"/>
</dbReference>
<evidence type="ECO:0000313" key="1">
    <source>
        <dbReference type="EMBL" id="ANP73525.1"/>
    </source>
</evidence>
<evidence type="ECO:0008006" key="3">
    <source>
        <dbReference type="Google" id="ProtNLM"/>
    </source>
</evidence>
<dbReference type="Proteomes" id="UP000092582">
    <property type="component" value="Chromosome 1"/>
</dbReference>
<dbReference type="OrthoDB" id="3679064at2"/>
<accession>A0A1B1BLM3</accession>
<reference evidence="1 2" key="1">
    <citation type="submission" date="2016-06" db="EMBL/GenBank/DDBJ databases">
        <title>Genome sequencing of Cryobacterium arcticum PAMC 27867.</title>
        <authorList>
            <person name="Lee J."/>
            <person name="Kim O.-S."/>
        </authorList>
    </citation>
    <scope>NUCLEOTIDE SEQUENCE [LARGE SCALE GENOMIC DNA]</scope>
    <source>
        <strain evidence="1 2">PAMC 27867</strain>
    </source>
</reference>
<evidence type="ECO:0000313" key="2">
    <source>
        <dbReference type="Proteomes" id="UP000092582"/>
    </source>
</evidence>
<protein>
    <recommendedName>
        <fullName evidence="3">Uracil-DNA glycosylase</fullName>
    </recommendedName>
</protein>